<dbReference type="InterPro" id="IPR012337">
    <property type="entry name" value="RNaseH-like_sf"/>
</dbReference>
<dbReference type="SUPFAM" id="SSF53098">
    <property type="entry name" value="Ribonuclease H-like"/>
    <property type="match status" value="1"/>
</dbReference>
<dbReference type="GO" id="GO:0003676">
    <property type="term" value="F:nucleic acid binding"/>
    <property type="evidence" value="ECO:0007669"/>
    <property type="project" value="InterPro"/>
</dbReference>
<organism evidence="2 3">
    <name type="scientific">Centaurea solstitialis</name>
    <name type="common">yellow star-thistle</name>
    <dbReference type="NCBI Taxonomy" id="347529"/>
    <lineage>
        <taxon>Eukaryota</taxon>
        <taxon>Viridiplantae</taxon>
        <taxon>Streptophyta</taxon>
        <taxon>Embryophyta</taxon>
        <taxon>Tracheophyta</taxon>
        <taxon>Spermatophyta</taxon>
        <taxon>Magnoliopsida</taxon>
        <taxon>eudicotyledons</taxon>
        <taxon>Gunneridae</taxon>
        <taxon>Pentapetalae</taxon>
        <taxon>asterids</taxon>
        <taxon>campanulids</taxon>
        <taxon>Asterales</taxon>
        <taxon>Asteraceae</taxon>
        <taxon>Carduoideae</taxon>
        <taxon>Cardueae</taxon>
        <taxon>Centaureinae</taxon>
        <taxon>Centaurea</taxon>
    </lineage>
</organism>
<protein>
    <recommendedName>
        <fullName evidence="1">Integrase catalytic domain-containing protein</fullName>
    </recommendedName>
</protein>
<evidence type="ECO:0000313" key="2">
    <source>
        <dbReference type="EMBL" id="KAJ9566778.1"/>
    </source>
</evidence>
<dbReference type="InterPro" id="IPR056924">
    <property type="entry name" value="SH3_Tf2-1"/>
</dbReference>
<dbReference type="PROSITE" id="PS50994">
    <property type="entry name" value="INTEGRASE"/>
    <property type="match status" value="1"/>
</dbReference>
<keyword evidence="3" id="KW-1185">Reference proteome</keyword>
<dbReference type="GO" id="GO:0015074">
    <property type="term" value="P:DNA integration"/>
    <property type="evidence" value="ECO:0007669"/>
    <property type="project" value="InterPro"/>
</dbReference>
<dbReference type="AlphaFoldDB" id="A0AA38U125"/>
<comment type="caution">
    <text evidence="2">The sequence shown here is derived from an EMBL/GenBank/DDBJ whole genome shotgun (WGS) entry which is preliminary data.</text>
</comment>
<sequence length="262" mass="30380">MDFITKLPRTAKGNDSTWVIVDRFTKSAHFLPIREDYKMVKLAKVYIKEIVSRHGVPISIISDRDSRFTSRFWKSLHRALGTQINLSTSYHPQTDGQSERTIQTLEDMLRACVLDFGGSWDDHLPLIEFSYNNGYHTSIKCAPYEALYGQRIGPVAYKLELPSELSAIHDTFHVSNLKKCLVDEATFMPLEDVQVNAKLNFVEEPIEILDRKVKRLRQSKIPIVKVRWNTKCGPEYTWEREDYIIHKYPHLSLLEPVNLVNS</sequence>
<reference evidence="2" key="1">
    <citation type="submission" date="2023-03" db="EMBL/GenBank/DDBJ databases">
        <title>Chromosome-scale reference genome and RAD-based genetic map of yellow starthistle (Centaurea solstitialis) reveal putative structural variation and QTLs associated with invader traits.</title>
        <authorList>
            <person name="Reatini B."/>
            <person name="Cang F.A."/>
            <person name="Jiang Q."/>
            <person name="Mckibben M.T.W."/>
            <person name="Barker M.S."/>
            <person name="Rieseberg L.H."/>
            <person name="Dlugosch K.M."/>
        </authorList>
    </citation>
    <scope>NUCLEOTIDE SEQUENCE</scope>
    <source>
        <strain evidence="2">CAN-66</strain>
        <tissue evidence="2">Leaf</tissue>
    </source>
</reference>
<dbReference type="Gene3D" id="3.30.420.10">
    <property type="entry name" value="Ribonuclease H-like superfamily/Ribonuclease H"/>
    <property type="match status" value="1"/>
</dbReference>
<evidence type="ECO:0000259" key="1">
    <source>
        <dbReference type="PROSITE" id="PS50994"/>
    </source>
</evidence>
<evidence type="ECO:0000313" key="3">
    <source>
        <dbReference type="Proteomes" id="UP001172457"/>
    </source>
</evidence>
<dbReference type="PANTHER" id="PTHR45835:SF99">
    <property type="entry name" value="CHROMO DOMAIN-CONTAINING PROTEIN-RELATED"/>
    <property type="match status" value="1"/>
</dbReference>
<dbReference type="PANTHER" id="PTHR45835">
    <property type="entry name" value="YALI0A06105P"/>
    <property type="match status" value="1"/>
</dbReference>
<proteinExistence type="predicted"/>
<dbReference type="EMBL" id="JARYMX010000001">
    <property type="protein sequence ID" value="KAJ9566778.1"/>
    <property type="molecule type" value="Genomic_DNA"/>
</dbReference>
<dbReference type="Proteomes" id="UP001172457">
    <property type="component" value="Chromosome 1"/>
</dbReference>
<dbReference type="InterPro" id="IPR036397">
    <property type="entry name" value="RNaseH_sf"/>
</dbReference>
<gene>
    <name evidence="2" type="ORF">OSB04_002744</name>
</gene>
<accession>A0AA38U125</accession>
<name>A0AA38U125_9ASTR</name>
<dbReference type="InterPro" id="IPR001584">
    <property type="entry name" value="Integrase_cat-core"/>
</dbReference>
<dbReference type="Pfam" id="PF24626">
    <property type="entry name" value="SH3_Tf2-1"/>
    <property type="match status" value="1"/>
</dbReference>
<feature type="domain" description="Integrase catalytic" evidence="1">
    <location>
        <begin position="1"/>
        <end position="151"/>
    </location>
</feature>